<evidence type="ECO:0000313" key="2">
    <source>
        <dbReference type="EMBL" id="MCW8086179.1"/>
    </source>
</evidence>
<sequence length="166" mass="17291">MRILLAAALLIAASPALAQNRPAALGEFGSWTAATHQEGGQKVCYAFARARSAEGAGNRDANSLMLVVTHRANGRDQVAARVGYSYARGAEPKLTVGSNELPFYTAGDNAFARNGRAVVTALRGGRDAVLRGPGPNGRGTATDTFPLNGFSAAYDAISRECPAGRR</sequence>
<feature type="chain" id="PRO_5047176135" evidence="1">
    <location>
        <begin position="19"/>
        <end position="166"/>
    </location>
</feature>
<keyword evidence="3" id="KW-1185">Reference proteome</keyword>
<dbReference type="EMBL" id="JAPFQI010000007">
    <property type="protein sequence ID" value="MCW8086179.1"/>
    <property type="molecule type" value="Genomic_DNA"/>
</dbReference>
<dbReference type="InterPro" id="IPR010642">
    <property type="entry name" value="Invasion_prot_B"/>
</dbReference>
<proteinExistence type="predicted"/>
<organism evidence="2 3">
    <name type="scientific">Sabulicella glaciei</name>
    <dbReference type="NCBI Taxonomy" id="2984948"/>
    <lineage>
        <taxon>Bacteria</taxon>
        <taxon>Pseudomonadati</taxon>
        <taxon>Pseudomonadota</taxon>
        <taxon>Alphaproteobacteria</taxon>
        <taxon>Acetobacterales</taxon>
        <taxon>Acetobacteraceae</taxon>
        <taxon>Sabulicella</taxon>
    </lineage>
</organism>
<dbReference type="Gene3D" id="2.60.40.1880">
    <property type="entry name" value="Invasion associated locus B (IalB) protein"/>
    <property type="match status" value="1"/>
</dbReference>
<comment type="caution">
    <text evidence="2">The sequence shown here is derived from an EMBL/GenBank/DDBJ whole genome shotgun (WGS) entry which is preliminary data.</text>
</comment>
<gene>
    <name evidence="2" type="ORF">OF850_11115</name>
</gene>
<feature type="signal peptide" evidence="1">
    <location>
        <begin position="1"/>
        <end position="18"/>
    </location>
</feature>
<evidence type="ECO:0000313" key="3">
    <source>
        <dbReference type="Proteomes" id="UP001526430"/>
    </source>
</evidence>
<evidence type="ECO:0000256" key="1">
    <source>
        <dbReference type="SAM" id="SignalP"/>
    </source>
</evidence>
<protein>
    <submittedName>
        <fullName evidence="2">Invasion associated locus B family protein</fullName>
    </submittedName>
</protein>
<dbReference type="Pfam" id="PF06776">
    <property type="entry name" value="IalB"/>
    <property type="match status" value="1"/>
</dbReference>
<dbReference type="RefSeq" id="WP_301590166.1">
    <property type="nucleotide sequence ID" value="NZ_JAPFQI010000007.1"/>
</dbReference>
<keyword evidence="1" id="KW-0732">Signal</keyword>
<accession>A0ABT3NVJ1</accession>
<name>A0ABT3NVJ1_9PROT</name>
<reference evidence="2 3" key="1">
    <citation type="submission" date="2022-10" db="EMBL/GenBank/DDBJ databases">
        <title>Roseococcus glaciei nov., sp. nov., isolated from glacier.</title>
        <authorList>
            <person name="Liu Q."/>
            <person name="Xin Y.-H."/>
        </authorList>
    </citation>
    <scope>NUCLEOTIDE SEQUENCE [LARGE SCALE GENOMIC DNA]</scope>
    <source>
        <strain evidence="2 3">MDT2-1-1</strain>
    </source>
</reference>
<dbReference type="InterPro" id="IPR038696">
    <property type="entry name" value="IalB_sf"/>
</dbReference>
<dbReference type="Proteomes" id="UP001526430">
    <property type="component" value="Unassembled WGS sequence"/>
</dbReference>